<dbReference type="EMBL" id="CM056811">
    <property type="protein sequence ID" value="KAJ8636159.1"/>
    <property type="molecule type" value="Genomic_DNA"/>
</dbReference>
<protein>
    <submittedName>
        <fullName evidence="1">Uncharacterized protein</fullName>
    </submittedName>
</protein>
<evidence type="ECO:0000313" key="2">
    <source>
        <dbReference type="Proteomes" id="UP001234297"/>
    </source>
</evidence>
<gene>
    <name evidence="1" type="ORF">MRB53_010426</name>
</gene>
<accession>A0ACC2LRU1</accession>
<comment type="caution">
    <text evidence="1">The sequence shown here is derived from an EMBL/GenBank/DDBJ whole genome shotgun (WGS) entry which is preliminary data.</text>
</comment>
<name>A0ACC2LRU1_PERAE</name>
<proteinExistence type="predicted"/>
<organism evidence="1 2">
    <name type="scientific">Persea americana</name>
    <name type="common">Avocado</name>
    <dbReference type="NCBI Taxonomy" id="3435"/>
    <lineage>
        <taxon>Eukaryota</taxon>
        <taxon>Viridiplantae</taxon>
        <taxon>Streptophyta</taxon>
        <taxon>Embryophyta</taxon>
        <taxon>Tracheophyta</taxon>
        <taxon>Spermatophyta</taxon>
        <taxon>Magnoliopsida</taxon>
        <taxon>Magnoliidae</taxon>
        <taxon>Laurales</taxon>
        <taxon>Lauraceae</taxon>
        <taxon>Persea</taxon>
    </lineage>
</organism>
<reference evidence="1 2" key="1">
    <citation type="journal article" date="2022" name="Hortic Res">
        <title>A haplotype resolved chromosomal level avocado genome allows analysis of novel avocado genes.</title>
        <authorList>
            <person name="Nath O."/>
            <person name="Fletcher S.J."/>
            <person name="Hayward A."/>
            <person name="Shaw L.M."/>
            <person name="Masouleh A.K."/>
            <person name="Furtado A."/>
            <person name="Henry R.J."/>
            <person name="Mitter N."/>
        </authorList>
    </citation>
    <scope>NUCLEOTIDE SEQUENCE [LARGE SCALE GENOMIC DNA]</scope>
    <source>
        <strain evidence="2">cv. Hass</strain>
    </source>
</reference>
<evidence type="ECO:0000313" key="1">
    <source>
        <dbReference type="EMBL" id="KAJ8636159.1"/>
    </source>
</evidence>
<dbReference type="Proteomes" id="UP001234297">
    <property type="component" value="Chromosome 3"/>
</dbReference>
<keyword evidence="2" id="KW-1185">Reference proteome</keyword>
<sequence length="95" mass="10539">MDSYSQSPNEILTSHNNVNHELEVGDDDRRRLNVNKKWPKDPTPSSSCRRKRSAKGAGANIVNQLDKLIEVVSTMQLAAHEGTVIYTPVVLLVPS</sequence>